<evidence type="ECO:0000313" key="3">
    <source>
        <dbReference type="Proteomes" id="UP000288024"/>
    </source>
</evidence>
<dbReference type="AlphaFoldDB" id="A0A3S2X388"/>
<evidence type="ECO:0000256" key="1">
    <source>
        <dbReference type="SAM" id="SignalP"/>
    </source>
</evidence>
<dbReference type="EMBL" id="RZTZ01000004">
    <property type="protein sequence ID" value="RVT62795.1"/>
    <property type="molecule type" value="Genomic_DNA"/>
</dbReference>
<proteinExistence type="predicted"/>
<protein>
    <submittedName>
        <fullName evidence="2">Uncharacterized protein</fullName>
    </submittedName>
</protein>
<comment type="caution">
    <text evidence="2">The sequence shown here is derived from an EMBL/GenBank/DDBJ whole genome shotgun (WGS) entry which is preliminary data.</text>
</comment>
<sequence>MKKFITGLTIPVLALSLGLGATTSFASELDSPTSNNVVEQSQQITAEDIASLKEFLTSYNVDETTQDQLITKLKNGEVWDSIKQGQEPVNTVEKTTEENGVETISTFKDGSIAVTTLEPTIVEFTEKAPTTGGFSTFAVSPGTVTSGSGYKNFKKAKAYVYTGIANAHFYADFTIVQGGNDYISRVYDYKIVGIGGTASYDNLKITRKTENLNGKASAKLDFTWVAFNGATSSTCWIKLFVGKDSYSTDYSY</sequence>
<gene>
    <name evidence="2" type="ORF">EM808_13735</name>
</gene>
<organism evidence="2 3">
    <name type="scientific">Niallia taxi</name>
    <dbReference type="NCBI Taxonomy" id="2499688"/>
    <lineage>
        <taxon>Bacteria</taxon>
        <taxon>Bacillati</taxon>
        <taxon>Bacillota</taxon>
        <taxon>Bacilli</taxon>
        <taxon>Bacillales</taxon>
        <taxon>Bacillaceae</taxon>
        <taxon>Niallia</taxon>
    </lineage>
</organism>
<feature type="chain" id="PRO_5018633737" evidence="1">
    <location>
        <begin position="27"/>
        <end position="252"/>
    </location>
</feature>
<evidence type="ECO:0000313" key="2">
    <source>
        <dbReference type="EMBL" id="RVT62795.1"/>
    </source>
</evidence>
<accession>A0A3S2X388</accession>
<dbReference type="Proteomes" id="UP000288024">
    <property type="component" value="Unassembled WGS sequence"/>
</dbReference>
<reference evidence="2 3" key="1">
    <citation type="submission" date="2019-01" db="EMBL/GenBank/DDBJ databases">
        <title>Bacillus sp. M5HDSG1-1, whole genome shotgun sequence.</title>
        <authorList>
            <person name="Tuo L."/>
        </authorList>
    </citation>
    <scope>NUCLEOTIDE SEQUENCE [LARGE SCALE GENOMIC DNA]</scope>
    <source>
        <strain evidence="2 3">M5HDSG1-1</strain>
    </source>
</reference>
<name>A0A3S2X388_9BACI</name>
<feature type="signal peptide" evidence="1">
    <location>
        <begin position="1"/>
        <end position="26"/>
    </location>
</feature>
<keyword evidence="3" id="KW-1185">Reference proteome</keyword>
<dbReference type="RefSeq" id="WP_127738747.1">
    <property type="nucleotide sequence ID" value="NZ_CAJCKN010000016.1"/>
</dbReference>
<dbReference type="Gene3D" id="2.60.40.3860">
    <property type="match status" value="1"/>
</dbReference>
<keyword evidence="1" id="KW-0732">Signal</keyword>